<evidence type="ECO:0000313" key="2">
    <source>
        <dbReference type="Proteomes" id="UP001590950"/>
    </source>
</evidence>
<sequence length="281" mass="30842">MNGTLMPLHFPAPTAPDFCKCDYFYSTPFEPEPADCDLAFLKLPTGSHPVTWIIEPEHEEHWGLPYIVTHGTCQFQFQASGENALALRSIDFAPDELRAMAGWMIAQCVSGIHNGGISTRRISNTLRYVAEGTTFHEDPFPTDTTFLTLTVWNSAQGDPLYNAGDMDPLSGLAVVEAIAAALNEEPEGPIKVNIERNYEYFYSAVLEMNRYNYRTWWDPPPEASNVSHANSTGRIRNSTLPANLSLSEPEALNLTNSCGTVLRETTMKCEGLGGGGGVSTS</sequence>
<evidence type="ECO:0000313" key="1">
    <source>
        <dbReference type="EMBL" id="KAL2036505.1"/>
    </source>
</evidence>
<proteinExistence type="predicted"/>
<accession>A0ABR3ZTY0</accession>
<dbReference type="Proteomes" id="UP001590950">
    <property type="component" value="Unassembled WGS sequence"/>
</dbReference>
<dbReference type="EMBL" id="JBEFKJ010000075">
    <property type="protein sequence ID" value="KAL2036505.1"/>
    <property type="molecule type" value="Genomic_DNA"/>
</dbReference>
<organism evidence="1 2">
    <name type="scientific">Stereocaulon virgatum</name>
    <dbReference type="NCBI Taxonomy" id="373712"/>
    <lineage>
        <taxon>Eukaryota</taxon>
        <taxon>Fungi</taxon>
        <taxon>Dikarya</taxon>
        <taxon>Ascomycota</taxon>
        <taxon>Pezizomycotina</taxon>
        <taxon>Lecanoromycetes</taxon>
        <taxon>OSLEUM clade</taxon>
        <taxon>Lecanoromycetidae</taxon>
        <taxon>Lecanorales</taxon>
        <taxon>Lecanorineae</taxon>
        <taxon>Stereocaulaceae</taxon>
        <taxon>Stereocaulon</taxon>
    </lineage>
</organism>
<reference evidence="1 2" key="1">
    <citation type="submission" date="2024-09" db="EMBL/GenBank/DDBJ databases">
        <title>Rethinking Asexuality: The Enigmatic Case of Functional Sexual Genes in Lepraria (Stereocaulaceae).</title>
        <authorList>
            <person name="Doellman M."/>
            <person name="Sun Y."/>
            <person name="Barcenas-Pena A."/>
            <person name="Lumbsch H.T."/>
            <person name="Grewe F."/>
        </authorList>
    </citation>
    <scope>NUCLEOTIDE SEQUENCE [LARGE SCALE GENOMIC DNA]</scope>
    <source>
        <strain evidence="1 2">Mercado 3170</strain>
    </source>
</reference>
<gene>
    <name evidence="1" type="ORF">N7G274_010771</name>
</gene>
<comment type="caution">
    <text evidence="1">The sequence shown here is derived from an EMBL/GenBank/DDBJ whole genome shotgun (WGS) entry which is preliminary data.</text>
</comment>
<keyword evidence="2" id="KW-1185">Reference proteome</keyword>
<protein>
    <submittedName>
        <fullName evidence="1">Uncharacterized protein</fullName>
    </submittedName>
</protein>
<name>A0ABR3ZTY0_9LECA</name>